<reference evidence="1 2" key="1">
    <citation type="submission" date="2016-10" db="EMBL/GenBank/DDBJ databases">
        <authorList>
            <person name="de Groot N.N."/>
        </authorList>
    </citation>
    <scope>NUCLEOTIDE SEQUENCE [LARGE SCALE GENOMIC DNA]</scope>
    <source>
        <strain evidence="1 2">LMG 2247</strain>
    </source>
</reference>
<dbReference type="OrthoDB" id="9921946at2"/>
<proteinExistence type="predicted"/>
<protein>
    <submittedName>
        <fullName evidence="1">Uncharacterized protein</fullName>
    </submittedName>
</protein>
<name>A0A1G7YAD1_9BURK</name>
<organism evidence="1 2">
    <name type="scientific">Paraburkholderia phenazinium</name>
    <dbReference type="NCBI Taxonomy" id="60549"/>
    <lineage>
        <taxon>Bacteria</taxon>
        <taxon>Pseudomonadati</taxon>
        <taxon>Pseudomonadota</taxon>
        <taxon>Betaproteobacteria</taxon>
        <taxon>Burkholderiales</taxon>
        <taxon>Burkholderiaceae</taxon>
        <taxon>Paraburkholderia</taxon>
    </lineage>
</organism>
<dbReference type="Proteomes" id="UP000199706">
    <property type="component" value="Unassembled WGS sequence"/>
</dbReference>
<accession>A0A1G7YAD1</accession>
<gene>
    <name evidence="1" type="ORF">SAMN05216466_106101</name>
</gene>
<evidence type="ECO:0000313" key="2">
    <source>
        <dbReference type="Proteomes" id="UP000199706"/>
    </source>
</evidence>
<sequence>MTNALHRLASETLHLGPEPFIALLRTGLDVLAVDELGRTVLDVAQERYAQTHGKGGLGRELAPLIGGDRAQDALEAIERATLNAVADRTASTPSTGSRKRL</sequence>
<dbReference type="EMBL" id="FNCJ01000006">
    <property type="protein sequence ID" value="SDG93296.1"/>
    <property type="molecule type" value="Genomic_DNA"/>
</dbReference>
<dbReference type="AlphaFoldDB" id="A0A1G7YAD1"/>
<evidence type="ECO:0000313" key="1">
    <source>
        <dbReference type="EMBL" id="SDG93296.1"/>
    </source>
</evidence>
<dbReference type="RefSeq" id="WP_090685387.1">
    <property type="nucleotide sequence ID" value="NZ_FNCJ01000006.1"/>
</dbReference>